<dbReference type="Gene3D" id="2.160.20.10">
    <property type="entry name" value="Single-stranded right-handed beta-helix, Pectin lyase-like"/>
    <property type="match status" value="1"/>
</dbReference>
<dbReference type="SUPFAM" id="SSF51126">
    <property type="entry name" value="Pectin lyase-like"/>
    <property type="match status" value="1"/>
</dbReference>
<sequence length="436" mass="48581">MKKIRIILSLCLLAVTVVLPVGHAELQTKAATRTVIPLEPLIDGKTGDIHLKSKTDAVYTISKPIQNVKVNLIGASSGSEIRADFNGTGSSQTPYLLSFAEGHTHITVKNIRFDLAHRGRGSLKFSKNRDITISHNEFTGYSKRFGYYKTDSAILLDGVQNATIEQNIFTKNGFEYTAKLGDLNRCITIQGSNSNQFQLINNRFYQVNQAVVALAPSITSFTASGNRFENVVDNALYLLQVQKAAVHHNTFLNMADEAIVISGGDFQIYNNYGKNVKNKFLAIQDNIKSISFISNNLTSDYPSKTSRPSAIAWRPGSSQARVTNFTVKNNAFNLDTSPKNYDVFPIGNVKNWTFENNKVILQTLETYQKLFSFNGTETIQSALFIDNQISVRSGGRIAPKSYFLRETATKLTPINKLVIRSTPFKGQLPFKYKYVK</sequence>
<reference evidence="2 3" key="1">
    <citation type="journal article" date="2014" name="Int. J. Syst. Evol. Microbiol.">
        <title>Listeria floridensis sp. nov., Listeria aquatica sp. nov., Listeria cornellensis sp. nov., Listeria riparia sp. nov. and Listeria grandensis sp. nov., from agricultural and natural environments.</title>
        <authorList>
            <person name="den Bakker H.C."/>
            <person name="Warchocki S."/>
            <person name="Wright E.M."/>
            <person name="Allred A.F."/>
            <person name="Ahlstrom C."/>
            <person name="Manuel C.S."/>
            <person name="Stasiewicz M.J."/>
            <person name="Burrell A."/>
            <person name="Roof S."/>
            <person name="Strawn L."/>
            <person name="Fortes E.D."/>
            <person name="Nightingale K.K."/>
            <person name="Kephart D."/>
            <person name="Wiedmann M."/>
        </authorList>
    </citation>
    <scope>NUCLEOTIDE SEQUENCE [LARGE SCALE GENOMIC DNA]</scope>
    <source>
        <strain evidence="2 3">FSL S10-1187</strain>
    </source>
</reference>
<keyword evidence="1" id="KW-0732">Signal</keyword>
<dbReference type="InterPro" id="IPR012334">
    <property type="entry name" value="Pectin_lyas_fold"/>
</dbReference>
<dbReference type="EMBL" id="AODF01000045">
    <property type="protein sequence ID" value="EUJ25583.1"/>
    <property type="molecule type" value="Genomic_DNA"/>
</dbReference>
<evidence type="ECO:0000313" key="2">
    <source>
        <dbReference type="EMBL" id="EUJ25583.1"/>
    </source>
</evidence>
<comment type="caution">
    <text evidence="2">The sequence shown here is derived from an EMBL/GenBank/DDBJ whole genome shotgun (WGS) entry which is preliminary data.</text>
</comment>
<feature type="signal peptide" evidence="1">
    <location>
        <begin position="1"/>
        <end position="23"/>
    </location>
</feature>
<proteinExistence type="predicted"/>
<organism evidence="2 3">
    <name type="scientific">Listeria floridensis FSL S10-1187</name>
    <dbReference type="NCBI Taxonomy" id="1265817"/>
    <lineage>
        <taxon>Bacteria</taxon>
        <taxon>Bacillati</taxon>
        <taxon>Bacillota</taxon>
        <taxon>Bacilli</taxon>
        <taxon>Bacillales</taxon>
        <taxon>Listeriaceae</taxon>
        <taxon>Listeria</taxon>
    </lineage>
</organism>
<dbReference type="Proteomes" id="UP000019249">
    <property type="component" value="Unassembled WGS sequence"/>
</dbReference>
<name>A0ABN0RBN3_9LIST</name>
<evidence type="ECO:0000313" key="3">
    <source>
        <dbReference type="Proteomes" id="UP000019249"/>
    </source>
</evidence>
<evidence type="ECO:0008006" key="4">
    <source>
        <dbReference type="Google" id="ProtNLM"/>
    </source>
</evidence>
<dbReference type="InterPro" id="IPR011050">
    <property type="entry name" value="Pectin_lyase_fold/virulence"/>
</dbReference>
<protein>
    <recommendedName>
        <fullName evidence="4">Right handed beta helix domain-containing protein</fullName>
    </recommendedName>
</protein>
<keyword evidence="3" id="KW-1185">Reference proteome</keyword>
<evidence type="ECO:0000256" key="1">
    <source>
        <dbReference type="SAM" id="SignalP"/>
    </source>
</evidence>
<feature type="chain" id="PRO_5046963778" description="Right handed beta helix domain-containing protein" evidence="1">
    <location>
        <begin position="24"/>
        <end position="436"/>
    </location>
</feature>
<accession>A0ABN0RBN3</accession>
<dbReference type="RefSeq" id="WP_036098496.1">
    <property type="nucleotide sequence ID" value="NZ_AODF01000045.1"/>
</dbReference>
<gene>
    <name evidence="2" type="ORF">MFLO_15139</name>
</gene>